<gene>
    <name evidence="1" type="ORF">DPMN_192546</name>
</gene>
<protein>
    <submittedName>
        <fullName evidence="1">Uncharacterized protein</fullName>
    </submittedName>
</protein>
<reference evidence="1" key="1">
    <citation type="journal article" date="2019" name="bioRxiv">
        <title>The Genome of the Zebra Mussel, Dreissena polymorpha: A Resource for Invasive Species Research.</title>
        <authorList>
            <person name="McCartney M.A."/>
            <person name="Auch B."/>
            <person name="Kono T."/>
            <person name="Mallez S."/>
            <person name="Zhang Y."/>
            <person name="Obille A."/>
            <person name="Becker A."/>
            <person name="Abrahante J.E."/>
            <person name="Garbe J."/>
            <person name="Badalamenti J.P."/>
            <person name="Herman A."/>
            <person name="Mangelson H."/>
            <person name="Liachko I."/>
            <person name="Sullivan S."/>
            <person name="Sone E.D."/>
            <person name="Koren S."/>
            <person name="Silverstein K.A.T."/>
            <person name="Beckman K.B."/>
            <person name="Gohl D.M."/>
        </authorList>
    </citation>
    <scope>NUCLEOTIDE SEQUENCE</scope>
    <source>
        <strain evidence="1">Duluth1</strain>
        <tissue evidence="1">Whole animal</tissue>
    </source>
</reference>
<organism evidence="1 2">
    <name type="scientific">Dreissena polymorpha</name>
    <name type="common">Zebra mussel</name>
    <name type="synonym">Mytilus polymorpha</name>
    <dbReference type="NCBI Taxonomy" id="45954"/>
    <lineage>
        <taxon>Eukaryota</taxon>
        <taxon>Metazoa</taxon>
        <taxon>Spiralia</taxon>
        <taxon>Lophotrochozoa</taxon>
        <taxon>Mollusca</taxon>
        <taxon>Bivalvia</taxon>
        <taxon>Autobranchia</taxon>
        <taxon>Heteroconchia</taxon>
        <taxon>Euheterodonta</taxon>
        <taxon>Imparidentia</taxon>
        <taxon>Neoheterodontei</taxon>
        <taxon>Myida</taxon>
        <taxon>Dreissenoidea</taxon>
        <taxon>Dreissenidae</taxon>
        <taxon>Dreissena</taxon>
    </lineage>
</organism>
<reference evidence="1" key="2">
    <citation type="submission" date="2020-11" db="EMBL/GenBank/DDBJ databases">
        <authorList>
            <person name="McCartney M.A."/>
            <person name="Auch B."/>
            <person name="Kono T."/>
            <person name="Mallez S."/>
            <person name="Becker A."/>
            <person name="Gohl D.M."/>
            <person name="Silverstein K.A.T."/>
            <person name="Koren S."/>
            <person name="Bechman K.B."/>
            <person name="Herman A."/>
            <person name="Abrahante J.E."/>
            <person name="Garbe J."/>
        </authorList>
    </citation>
    <scope>NUCLEOTIDE SEQUENCE</scope>
    <source>
        <strain evidence="1">Duluth1</strain>
        <tissue evidence="1">Whole animal</tissue>
    </source>
</reference>
<comment type="caution">
    <text evidence="1">The sequence shown here is derived from an EMBL/GenBank/DDBJ whole genome shotgun (WGS) entry which is preliminary data.</text>
</comment>
<sequence>MHLSAAIGGAFETVNNTSTLNSCDNCQSMEREVAWYKGQISFLWEAVQNLHYQVI</sequence>
<evidence type="ECO:0000313" key="1">
    <source>
        <dbReference type="EMBL" id="KAH3693145.1"/>
    </source>
</evidence>
<dbReference type="AlphaFoldDB" id="A0A9D3Y7B3"/>
<proteinExistence type="predicted"/>
<keyword evidence="2" id="KW-1185">Reference proteome</keyword>
<evidence type="ECO:0000313" key="2">
    <source>
        <dbReference type="Proteomes" id="UP000828390"/>
    </source>
</evidence>
<name>A0A9D3Y7B3_DREPO</name>
<dbReference type="EMBL" id="JAIWYP010000017">
    <property type="protein sequence ID" value="KAH3693145.1"/>
    <property type="molecule type" value="Genomic_DNA"/>
</dbReference>
<dbReference type="Proteomes" id="UP000828390">
    <property type="component" value="Unassembled WGS sequence"/>
</dbReference>
<accession>A0A9D3Y7B3</accession>